<evidence type="ECO:0000313" key="13">
    <source>
        <dbReference type="EMBL" id="EDO39849.1"/>
    </source>
</evidence>
<evidence type="ECO:0000256" key="10">
    <source>
        <dbReference type="SAM" id="Phobius"/>
    </source>
</evidence>
<keyword evidence="2" id="KW-1003">Cell membrane</keyword>
<dbReference type="Gene3D" id="1.20.1070.10">
    <property type="entry name" value="Rhodopsin 7-helix transmembrane proteins"/>
    <property type="match status" value="1"/>
</dbReference>
<feature type="transmembrane region" description="Helical" evidence="10">
    <location>
        <begin position="77"/>
        <end position="106"/>
    </location>
</feature>
<dbReference type="eggNOG" id="KOG4307">
    <property type="taxonomic scope" value="Eukaryota"/>
</dbReference>
<evidence type="ECO:0000256" key="9">
    <source>
        <dbReference type="ARBA" id="ARBA00023224"/>
    </source>
</evidence>
<dbReference type="GO" id="GO:0007186">
    <property type="term" value="P:G protein-coupled receptor signaling pathway"/>
    <property type="evidence" value="ECO:0000318"/>
    <property type="project" value="GO_Central"/>
</dbReference>
<dbReference type="GO" id="GO:0001609">
    <property type="term" value="F:G protein-coupled adenosine receptor activity"/>
    <property type="evidence" value="ECO:0000318"/>
    <property type="project" value="GO_Central"/>
</dbReference>
<dbReference type="AlphaFoldDB" id="A7S904"/>
<feature type="domain" description="G-protein coupled receptors family 1 profile" evidence="12">
    <location>
        <begin position="1"/>
        <end position="213"/>
    </location>
</feature>
<evidence type="ECO:0000256" key="4">
    <source>
        <dbReference type="ARBA" id="ARBA00022989"/>
    </source>
</evidence>
<feature type="transmembrane region" description="Helical" evidence="10">
    <location>
        <begin position="112"/>
        <end position="137"/>
    </location>
</feature>
<dbReference type="HOGENOM" id="CLU_009579_16_2_1"/>
<feature type="signal peptide" evidence="11">
    <location>
        <begin position="1"/>
        <end position="20"/>
    </location>
</feature>
<dbReference type="InterPro" id="IPR017452">
    <property type="entry name" value="GPCR_Rhodpsn_7TM"/>
</dbReference>
<dbReference type="GO" id="GO:0005886">
    <property type="term" value="C:plasma membrane"/>
    <property type="evidence" value="ECO:0000318"/>
    <property type="project" value="GO_Central"/>
</dbReference>
<keyword evidence="14" id="KW-1185">Reference proteome</keyword>
<comment type="subcellular location">
    <subcellularLocation>
        <location evidence="1">Cell membrane</location>
        <topology evidence="1">Multi-pass membrane protein</topology>
    </subcellularLocation>
</comment>
<evidence type="ECO:0000256" key="6">
    <source>
        <dbReference type="ARBA" id="ARBA00023136"/>
    </source>
</evidence>
<evidence type="ECO:0000256" key="1">
    <source>
        <dbReference type="ARBA" id="ARBA00004651"/>
    </source>
</evidence>
<evidence type="ECO:0000259" key="12">
    <source>
        <dbReference type="PROSITE" id="PS50262"/>
    </source>
</evidence>
<dbReference type="PhylomeDB" id="A7S904"/>
<keyword evidence="6 10" id="KW-0472">Membrane</keyword>
<dbReference type="EMBL" id="DS469600">
    <property type="protein sequence ID" value="EDO39849.1"/>
    <property type="molecule type" value="Genomic_DNA"/>
</dbReference>
<dbReference type="Proteomes" id="UP000001593">
    <property type="component" value="Unassembled WGS sequence"/>
</dbReference>
<name>A7S904_NEMVE</name>
<organism evidence="13 14">
    <name type="scientific">Nematostella vectensis</name>
    <name type="common">Starlet sea anemone</name>
    <dbReference type="NCBI Taxonomy" id="45351"/>
    <lineage>
        <taxon>Eukaryota</taxon>
        <taxon>Metazoa</taxon>
        <taxon>Cnidaria</taxon>
        <taxon>Anthozoa</taxon>
        <taxon>Hexacorallia</taxon>
        <taxon>Actiniaria</taxon>
        <taxon>Edwardsiidae</taxon>
        <taxon>Nematostella</taxon>
    </lineage>
</organism>
<gene>
    <name evidence="13" type="ORF">NEMVEDRAFT_v1g208631</name>
</gene>
<dbReference type="PANTHER" id="PTHR24246">
    <property type="entry name" value="OLFACTORY RECEPTOR AND ADENOSINE RECEPTOR"/>
    <property type="match status" value="1"/>
</dbReference>
<evidence type="ECO:0000256" key="3">
    <source>
        <dbReference type="ARBA" id="ARBA00022692"/>
    </source>
</evidence>
<keyword evidence="7" id="KW-0675">Receptor</keyword>
<dbReference type="InParanoid" id="A7S904"/>
<keyword evidence="8" id="KW-0325">Glycoprotein</keyword>
<evidence type="ECO:0000313" key="14">
    <source>
        <dbReference type="Proteomes" id="UP000001593"/>
    </source>
</evidence>
<dbReference type="PROSITE" id="PS50262">
    <property type="entry name" value="G_PROTEIN_RECEP_F1_2"/>
    <property type="match status" value="1"/>
</dbReference>
<evidence type="ECO:0000256" key="7">
    <source>
        <dbReference type="ARBA" id="ARBA00023170"/>
    </source>
</evidence>
<keyword evidence="4 10" id="KW-1133">Transmembrane helix</keyword>
<keyword evidence="3 10" id="KW-0812">Transmembrane</keyword>
<feature type="chain" id="PRO_5002715123" description="G-protein coupled receptors family 1 profile domain-containing protein" evidence="11">
    <location>
        <begin position="21"/>
        <end position="257"/>
    </location>
</feature>
<evidence type="ECO:0000256" key="2">
    <source>
        <dbReference type="ARBA" id="ARBA00022475"/>
    </source>
</evidence>
<sequence length="257" mass="29085">MRKRPYFLLISLSVADFLVGVSVLEKIPQLELSTSEHVIRSNIGFLADPSSLYTLTGIALERVLTTAFPFFHRFTGVWLYVILVGFPWLLATAVMTSFIGIFHLGLSRSVEFYLFLTIPISLATIIIRHIALVIRLNCVREYSLECALRQQALRNRKLAVTLVIVTASAITWCLYGLYKLVVAYCDSCVKSTSIILGLKLLRYSNSAINVVVYMSRMTEFRRYILGVFCCNRAQTGTRSSRVRPTNDGETPMAMYRL</sequence>
<keyword evidence="9" id="KW-0807">Transducer</keyword>
<keyword evidence="11" id="KW-0732">Signal</keyword>
<keyword evidence="5" id="KW-0297">G-protein coupled receptor</keyword>
<feature type="transmembrane region" description="Helical" evidence="10">
    <location>
        <begin position="158"/>
        <end position="178"/>
    </location>
</feature>
<dbReference type="InterPro" id="IPR000276">
    <property type="entry name" value="GPCR_Rhodpsn"/>
</dbReference>
<reference evidence="13 14" key="1">
    <citation type="journal article" date="2007" name="Science">
        <title>Sea anemone genome reveals ancestral eumetazoan gene repertoire and genomic organization.</title>
        <authorList>
            <person name="Putnam N.H."/>
            <person name="Srivastava M."/>
            <person name="Hellsten U."/>
            <person name="Dirks B."/>
            <person name="Chapman J."/>
            <person name="Salamov A."/>
            <person name="Terry A."/>
            <person name="Shapiro H."/>
            <person name="Lindquist E."/>
            <person name="Kapitonov V.V."/>
            <person name="Jurka J."/>
            <person name="Genikhovich G."/>
            <person name="Grigoriev I.V."/>
            <person name="Lucas S.M."/>
            <person name="Steele R.E."/>
            <person name="Finnerty J.R."/>
            <person name="Technau U."/>
            <person name="Martindale M.Q."/>
            <person name="Rokhsar D.S."/>
        </authorList>
    </citation>
    <scope>NUCLEOTIDE SEQUENCE [LARGE SCALE GENOMIC DNA]</scope>
    <source>
        <strain evidence="14">CH2 X CH6</strain>
    </source>
</reference>
<dbReference type="KEGG" id="nve:5511519"/>
<evidence type="ECO:0000256" key="8">
    <source>
        <dbReference type="ARBA" id="ARBA00023180"/>
    </source>
</evidence>
<dbReference type="SUPFAM" id="SSF81321">
    <property type="entry name" value="Family A G protein-coupled receptor-like"/>
    <property type="match status" value="1"/>
</dbReference>
<accession>A7S904</accession>
<proteinExistence type="predicted"/>
<protein>
    <recommendedName>
        <fullName evidence="12">G-protein coupled receptors family 1 profile domain-containing protein</fullName>
    </recommendedName>
</protein>
<dbReference type="PANTHER" id="PTHR24246:SF27">
    <property type="entry name" value="ADENOSINE RECEPTOR, ISOFORM A"/>
    <property type="match status" value="1"/>
</dbReference>
<evidence type="ECO:0000256" key="5">
    <source>
        <dbReference type="ARBA" id="ARBA00023040"/>
    </source>
</evidence>
<evidence type="ECO:0000256" key="11">
    <source>
        <dbReference type="SAM" id="SignalP"/>
    </source>
</evidence>
<dbReference type="PRINTS" id="PR00237">
    <property type="entry name" value="GPCRRHODOPSN"/>
</dbReference>